<dbReference type="AlphaFoldDB" id="A0A2N5Y4M5"/>
<organism evidence="1 2">
    <name type="scientific">Kineobactrum sediminis</name>
    <dbReference type="NCBI Taxonomy" id="1905677"/>
    <lineage>
        <taxon>Bacteria</taxon>
        <taxon>Pseudomonadati</taxon>
        <taxon>Pseudomonadota</taxon>
        <taxon>Gammaproteobacteria</taxon>
        <taxon>Cellvibrionales</taxon>
        <taxon>Halieaceae</taxon>
        <taxon>Kineobactrum</taxon>
    </lineage>
</organism>
<dbReference type="NCBIfam" id="TIGR03759">
    <property type="entry name" value="conj_TIGR03759"/>
    <property type="match status" value="1"/>
</dbReference>
<evidence type="ECO:0000313" key="1">
    <source>
        <dbReference type="EMBL" id="PLW83331.1"/>
    </source>
</evidence>
<gene>
    <name evidence="1" type="ORF">CWI75_07995</name>
</gene>
<proteinExistence type="predicted"/>
<evidence type="ECO:0000313" key="2">
    <source>
        <dbReference type="Proteomes" id="UP000234845"/>
    </source>
</evidence>
<dbReference type="InterPro" id="IPR022293">
    <property type="entry name" value="Integrating-conj_element"/>
</dbReference>
<dbReference type="Proteomes" id="UP000234845">
    <property type="component" value="Unassembled WGS sequence"/>
</dbReference>
<comment type="caution">
    <text evidence="1">The sequence shown here is derived from an EMBL/GenBank/DDBJ whole genome shotgun (WGS) entry which is preliminary data.</text>
</comment>
<reference evidence="2" key="1">
    <citation type="submission" date="2017-11" db="EMBL/GenBank/DDBJ databases">
        <title>The draft genome sequence of Chromatocurvus sp. F02.</title>
        <authorList>
            <person name="Du Z.-J."/>
            <person name="Chang Y.-Q."/>
        </authorList>
    </citation>
    <scope>NUCLEOTIDE SEQUENCE [LARGE SCALE GENOMIC DNA]</scope>
    <source>
        <strain evidence="2">F02</strain>
    </source>
</reference>
<accession>A0A2N5Y4M5</accession>
<dbReference type="EMBL" id="PKLZ01000003">
    <property type="protein sequence ID" value="PLW83331.1"/>
    <property type="molecule type" value="Genomic_DNA"/>
</dbReference>
<sequence length="274" mass="30359">MPWRTRIATKAKVIPMGSSTGSWRLLIALLPGLLMMQVTAATVPATESSTLSQSEQATTELTALERARAEHWALTPQEWQRYQLLMNGIRGSISPTTLSPIEALGIHARDASERRHFAERWAALMVEDAERILAFQQAYDAAIARLIGEQPLIDRARLPATTPRQAPLANTDRVLLFLHPECAACEAVLERLLARLDTLAGVDIYLSGLKEGDETTIRDWAMAHGVQPDWVRQRKVTLNFESGALARLAPGEVNLPYLLRRRGERLTPLTGSAL</sequence>
<keyword evidence="2" id="KW-1185">Reference proteome</keyword>
<name>A0A2N5Y4M5_9GAMM</name>
<protein>
    <submittedName>
        <fullName evidence="1">TIGR03759 family integrating conjugative element protein</fullName>
    </submittedName>
</protein>